<comment type="caution">
    <text evidence="6">The sequence shown here is derived from an EMBL/GenBank/DDBJ whole genome shotgun (WGS) entry which is preliminary data.</text>
</comment>
<evidence type="ECO:0000256" key="2">
    <source>
        <dbReference type="ARBA" id="ARBA00022448"/>
    </source>
</evidence>
<dbReference type="Gene3D" id="3.40.50.300">
    <property type="entry name" value="P-loop containing nucleotide triphosphate hydrolases"/>
    <property type="match status" value="1"/>
</dbReference>
<dbReference type="SUPFAM" id="SSF52540">
    <property type="entry name" value="P-loop containing nucleoside triphosphate hydrolases"/>
    <property type="match status" value="1"/>
</dbReference>
<protein>
    <submittedName>
        <fullName evidence="6">Peptide ABC transporter substrate-binding protein</fullName>
    </submittedName>
</protein>
<evidence type="ECO:0000313" key="6">
    <source>
        <dbReference type="EMBL" id="OGL54145.1"/>
    </source>
</evidence>
<dbReference type="InterPro" id="IPR013563">
    <property type="entry name" value="Oligopep_ABC_C"/>
</dbReference>
<proteinExistence type="inferred from homology"/>
<dbReference type="GO" id="GO:0016887">
    <property type="term" value="F:ATP hydrolysis activity"/>
    <property type="evidence" value="ECO:0007669"/>
    <property type="project" value="InterPro"/>
</dbReference>
<dbReference type="STRING" id="1817883.A3G31_05110"/>
<dbReference type="InterPro" id="IPR003593">
    <property type="entry name" value="AAA+_ATPase"/>
</dbReference>
<dbReference type="GO" id="GO:0055085">
    <property type="term" value="P:transmembrane transport"/>
    <property type="evidence" value="ECO:0007669"/>
    <property type="project" value="UniProtKB-ARBA"/>
</dbReference>
<dbReference type="PANTHER" id="PTHR43776">
    <property type="entry name" value="TRANSPORT ATP-BINDING PROTEIN"/>
    <property type="match status" value="1"/>
</dbReference>
<dbReference type="GO" id="GO:0005524">
    <property type="term" value="F:ATP binding"/>
    <property type="evidence" value="ECO:0007669"/>
    <property type="project" value="UniProtKB-KW"/>
</dbReference>
<dbReference type="NCBIfam" id="TIGR01727">
    <property type="entry name" value="oligo_HPY"/>
    <property type="match status" value="1"/>
</dbReference>
<dbReference type="Pfam" id="PF00005">
    <property type="entry name" value="ABC_tran"/>
    <property type="match status" value="1"/>
</dbReference>
<evidence type="ECO:0000313" key="7">
    <source>
        <dbReference type="Proteomes" id="UP000178082"/>
    </source>
</evidence>
<reference evidence="6 7" key="1">
    <citation type="journal article" date="2016" name="Nat. Commun.">
        <title>Thousands of microbial genomes shed light on interconnected biogeochemical processes in an aquifer system.</title>
        <authorList>
            <person name="Anantharaman K."/>
            <person name="Brown C.T."/>
            <person name="Hug L.A."/>
            <person name="Sharon I."/>
            <person name="Castelle C.J."/>
            <person name="Probst A.J."/>
            <person name="Thomas B.C."/>
            <person name="Singh A."/>
            <person name="Wilkins M.J."/>
            <person name="Karaoz U."/>
            <person name="Brodie E.L."/>
            <person name="Williams K.H."/>
            <person name="Hubbard S.S."/>
            <person name="Banfield J.F."/>
        </authorList>
    </citation>
    <scope>NUCLEOTIDE SEQUENCE [LARGE SCALE GENOMIC DNA]</scope>
</reference>
<dbReference type="AlphaFoldDB" id="A0A1F7SK60"/>
<evidence type="ECO:0000256" key="1">
    <source>
        <dbReference type="ARBA" id="ARBA00005417"/>
    </source>
</evidence>
<sequence>MQNLLEVIDLKTHFPITSTFFSRKKGVVYAVDGVNFVLKKGETLGLVGESGCGKTTIGRTILRLIEPTEGKVYFEGNNIFACDRKKMKGLRRRMQMIFQDPFASLNPRMRAGSIIGEPLVIHKRGNRKERRERVSELLKIVGLNEEHYDRYPHEFSGGQRQRIGIARAIALTPDLVIADEPVSSLDVSIQAQIINLLAELKEKFKLTYLFISHDLSIIRYISDRVAVMYLGKIVETGDCEKVYNDPKHPYTRILLSAIPSLNPRVKKKRIIAEGDVPSPINRPSGCHFHPRCPWIIEPKCRQVEPQLKDAGDGVLVSCHLIL</sequence>
<dbReference type="EMBL" id="MGDI01000016">
    <property type="protein sequence ID" value="OGL54145.1"/>
    <property type="molecule type" value="Genomic_DNA"/>
</dbReference>
<comment type="similarity">
    <text evidence="1">Belongs to the ABC transporter superfamily.</text>
</comment>
<dbReference type="InterPro" id="IPR003439">
    <property type="entry name" value="ABC_transporter-like_ATP-bd"/>
</dbReference>
<dbReference type="Proteomes" id="UP000178082">
    <property type="component" value="Unassembled WGS sequence"/>
</dbReference>
<evidence type="ECO:0000256" key="4">
    <source>
        <dbReference type="ARBA" id="ARBA00022840"/>
    </source>
</evidence>
<dbReference type="InterPro" id="IPR027417">
    <property type="entry name" value="P-loop_NTPase"/>
</dbReference>
<dbReference type="FunFam" id="3.40.50.300:FF:000016">
    <property type="entry name" value="Oligopeptide ABC transporter ATP-binding component"/>
    <property type="match status" value="1"/>
</dbReference>
<name>A0A1F7SK60_9BACT</name>
<keyword evidence="2" id="KW-0813">Transport</keyword>
<keyword evidence="4" id="KW-0067">ATP-binding</keyword>
<feature type="domain" description="ABC transporter" evidence="5">
    <location>
        <begin position="5"/>
        <end position="255"/>
    </location>
</feature>
<dbReference type="NCBIfam" id="NF008453">
    <property type="entry name" value="PRK11308.1"/>
    <property type="match status" value="1"/>
</dbReference>
<keyword evidence="3" id="KW-0547">Nucleotide-binding</keyword>
<evidence type="ECO:0000259" key="5">
    <source>
        <dbReference type="PROSITE" id="PS50893"/>
    </source>
</evidence>
<gene>
    <name evidence="6" type="ORF">A3G31_05110</name>
</gene>
<dbReference type="Pfam" id="PF08352">
    <property type="entry name" value="oligo_HPY"/>
    <property type="match status" value="1"/>
</dbReference>
<dbReference type="InterPro" id="IPR017871">
    <property type="entry name" value="ABC_transporter-like_CS"/>
</dbReference>
<accession>A0A1F7SK60</accession>
<dbReference type="PROSITE" id="PS50893">
    <property type="entry name" value="ABC_TRANSPORTER_2"/>
    <property type="match status" value="1"/>
</dbReference>
<dbReference type="PROSITE" id="PS00211">
    <property type="entry name" value="ABC_TRANSPORTER_1"/>
    <property type="match status" value="1"/>
</dbReference>
<dbReference type="InterPro" id="IPR050319">
    <property type="entry name" value="ABC_transp_ATP-bind"/>
</dbReference>
<organism evidence="6 7">
    <name type="scientific">Candidatus Schekmanbacteria bacterium RIFCSPLOWO2_12_FULL_38_15</name>
    <dbReference type="NCBI Taxonomy" id="1817883"/>
    <lineage>
        <taxon>Bacteria</taxon>
        <taxon>Candidatus Schekmaniibacteriota</taxon>
    </lineage>
</organism>
<evidence type="ECO:0000256" key="3">
    <source>
        <dbReference type="ARBA" id="ARBA00022741"/>
    </source>
</evidence>
<dbReference type="GO" id="GO:0015833">
    <property type="term" value="P:peptide transport"/>
    <property type="evidence" value="ECO:0007669"/>
    <property type="project" value="InterPro"/>
</dbReference>
<dbReference type="PANTHER" id="PTHR43776:SF7">
    <property type="entry name" value="D,D-DIPEPTIDE TRANSPORT ATP-BINDING PROTEIN DDPF-RELATED"/>
    <property type="match status" value="1"/>
</dbReference>
<dbReference type="SMART" id="SM00382">
    <property type="entry name" value="AAA"/>
    <property type="match status" value="1"/>
</dbReference>
<dbReference type="CDD" id="cd03257">
    <property type="entry name" value="ABC_NikE_OppD_transporters"/>
    <property type="match status" value="1"/>
</dbReference>